<dbReference type="Proteomes" id="UP000271098">
    <property type="component" value="Unassembled WGS sequence"/>
</dbReference>
<protein>
    <submittedName>
        <fullName evidence="3">INCENP_ARK-bind domain-containing protein</fullName>
    </submittedName>
</protein>
<evidence type="ECO:0000313" key="2">
    <source>
        <dbReference type="Proteomes" id="UP000271098"/>
    </source>
</evidence>
<reference evidence="1 2" key="2">
    <citation type="submission" date="2018-11" db="EMBL/GenBank/DDBJ databases">
        <authorList>
            <consortium name="Pathogen Informatics"/>
        </authorList>
    </citation>
    <scope>NUCLEOTIDE SEQUENCE [LARGE SCALE GENOMIC DNA]</scope>
</reference>
<sequence length="280" mass="32469">MATTDERKLELERRKQRLVALREEKRRREDERRRMLLNNAAVENGAVDKSLKTLSQKYLDELLEPLGIPSLPLADSADKAPGGDSHCTLDGVISNQRYPSVPRIIRNLQLCETQITSVIPKDAASYCKTTQTDDERVYTSEFSLGSQEFDYDEEMPMLDKHLDINFDESPSREIANILPNFSFSSRQQPEVEIFNTFEEKTDEEAKFPDLSEEEKLQILSSSKFYQFFDYSSRVMEREIAEEIDIFVDYSRDEATEEKPDSGEKLMFARKFVDEKWSAGR</sequence>
<gene>
    <name evidence="1" type="ORF">GPUH_LOCUS22503</name>
</gene>
<dbReference type="AlphaFoldDB" id="A0A183ENG2"/>
<dbReference type="EMBL" id="UYRT01095245">
    <property type="protein sequence ID" value="VDN40132.1"/>
    <property type="molecule type" value="Genomic_DNA"/>
</dbReference>
<evidence type="ECO:0000313" key="3">
    <source>
        <dbReference type="WBParaSite" id="GPUH_0002253001-mRNA-1"/>
    </source>
</evidence>
<evidence type="ECO:0000313" key="1">
    <source>
        <dbReference type="EMBL" id="VDN40132.1"/>
    </source>
</evidence>
<proteinExistence type="predicted"/>
<dbReference type="OrthoDB" id="4189at2759"/>
<name>A0A183ENG2_9BILA</name>
<keyword evidence="2" id="KW-1185">Reference proteome</keyword>
<organism evidence="3">
    <name type="scientific">Gongylonema pulchrum</name>
    <dbReference type="NCBI Taxonomy" id="637853"/>
    <lineage>
        <taxon>Eukaryota</taxon>
        <taxon>Metazoa</taxon>
        <taxon>Ecdysozoa</taxon>
        <taxon>Nematoda</taxon>
        <taxon>Chromadorea</taxon>
        <taxon>Rhabditida</taxon>
        <taxon>Spirurina</taxon>
        <taxon>Spiruromorpha</taxon>
        <taxon>Spiruroidea</taxon>
        <taxon>Gongylonematidae</taxon>
        <taxon>Gongylonema</taxon>
    </lineage>
</organism>
<dbReference type="WBParaSite" id="GPUH_0002253001-mRNA-1">
    <property type="protein sequence ID" value="GPUH_0002253001-mRNA-1"/>
    <property type="gene ID" value="GPUH_0002253001"/>
</dbReference>
<reference evidence="3" key="1">
    <citation type="submission" date="2016-06" db="UniProtKB">
        <authorList>
            <consortium name="WormBaseParasite"/>
        </authorList>
    </citation>
    <scope>IDENTIFICATION</scope>
</reference>
<accession>A0A183ENG2</accession>